<proteinExistence type="predicted"/>
<name>A0A6C0DRM4_9ZZZZ</name>
<dbReference type="AlphaFoldDB" id="A0A6C0DRM4"/>
<protein>
    <submittedName>
        <fullName evidence="1">Uncharacterized protein</fullName>
    </submittedName>
</protein>
<organism evidence="1">
    <name type="scientific">viral metagenome</name>
    <dbReference type="NCBI Taxonomy" id="1070528"/>
    <lineage>
        <taxon>unclassified sequences</taxon>
        <taxon>metagenomes</taxon>
        <taxon>organismal metagenomes</taxon>
    </lineage>
</organism>
<dbReference type="EMBL" id="MN739662">
    <property type="protein sequence ID" value="QHT19081.1"/>
    <property type="molecule type" value="Genomic_DNA"/>
</dbReference>
<evidence type="ECO:0000313" key="1">
    <source>
        <dbReference type="EMBL" id="QHT19081.1"/>
    </source>
</evidence>
<sequence length="192" mass="22322">MFQIINKPILIIQASPIRTASIVLVNVLQGLIYELSNKPILDMTNNIVINNFINNTNVVRTHYLDFNYLMNLYGKKYDVYFVCSERQEKGVLIDSGYRNMRNIIIFDYAELLETPTNAIDNIVDTVYKRFIKMIPNSDIIFSTLTAKKRLREMNNYYETIKTRPFTYINIFYGIHGSHRSVDSSGNLLPTSK</sequence>
<reference evidence="1" key="1">
    <citation type="journal article" date="2020" name="Nature">
        <title>Giant virus diversity and host interactions through global metagenomics.</title>
        <authorList>
            <person name="Schulz F."/>
            <person name="Roux S."/>
            <person name="Paez-Espino D."/>
            <person name="Jungbluth S."/>
            <person name="Walsh D.A."/>
            <person name="Denef V.J."/>
            <person name="McMahon K.D."/>
            <person name="Konstantinidis K.T."/>
            <person name="Eloe-Fadrosh E.A."/>
            <person name="Kyrpides N.C."/>
            <person name="Woyke T."/>
        </authorList>
    </citation>
    <scope>NUCLEOTIDE SEQUENCE</scope>
    <source>
        <strain evidence="1">GVMAG-M-3300023174-49</strain>
    </source>
</reference>
<accession>A0A6C0DRM4</accession>